<evidence type="ECO:0000259" key="8">
    <source>
        <dbReference type="PROSITE" id="PS50893"/>
    </source>
</evidence>
<dbReference type="CDD" id="cd07346">
    <property type="entry name" value="ABC_6TM_exporters"/>
    <property type="match status" value="1"/>
</dbReference>
<evidence type="ECO:0000256" key="7">
    <source>
        <dbReference type="SAM" id="Phobius"/>
    </source>
</evidence>
<name>A0ABR5ZYS5_9LACT</name>
<reference evidence="10 11" key="1">
    <citation type="submission" date="2020-07" db="EMBL/GenBank/DDBJ databases">
        <title>Draft Genome Sequences of Lactobacillales Isolated from the International Space Station.</title>
        <authorList>
            <person name="Bharadwaj A.R."/>
            <person name="Singh N.K."/>
            <person name="Wood J.M."/>
            <person name="Debieu M."/>
            <person name="O'Hara N.B."/>
            <person name="Karouia F."/>
            <person name="Mason C.E."/>
            <person name="Venkateswaran K."/>
        </authorList>
    </citation>
    <scope>NUCLEOTIDE SEQUENCE [LARGE SCALE GENOMIC DNA]</scope>
    <source>
        <strain evidence="10 11">151250015-1-258-55</strain>
    </source>
</reference>
<dbReference type="InterPro" id="IPR017871">
    <property type="entry name" value="ABC_transporter-like_CS"/>
</dbReference>
<dbReference type="EMBL" id="JACGAN010000010">
    <property type="protein sequence ID" value="MBA5746892.1"/>
    <property type="molecule type" value="Genomic_DNA"/>
</dbReference>
<evidence type="ECO:0000256" key="2">
    <source>
        <dbReference type="ARBA" id="ARBA00022692"/>
    </source>
</evidence>
<feature type="domain" description="ABC transporter" evidence="8">
    <location>
        <begin position="323"/>
        <end position="531"/>
    </location>
</feature>
<dbReference type="PANTHER" id="PTHR24221:SF654">
    <property type="entry name" value="ATP-BINDING CASSETTE SUB-FAMILY B MEMBER 6"/>
    <property type="match status" value="1"/>
</dbReference>
<dbReference type="Proteomes" id="UP000540056">
    <property type="component" value="Unassembled WGS sequence"/>
</dbReference>
<keyword evidence="6 7" id="KW-0472">Membrane</keyword>
<protein>
    <submittedName>
        <fullName evidence="10">ABC transporter ATP-binding protein</fullName>
    </submittedName>
</protein>
<dbReference type="PANTHER" id="PTHR24221">
    <property type="entry name" value="ATP-BINDING CASSETTE SUB-FAMILY B"/>
    <property type="match status" value="1"/>
</dbReference>
<evidence type="ECO:0000256" key="3">
    <source>
        <dbReference type="ARBA" id="ARBA00022741"/>
    </source>
</evidence>
<dbReference type="Pfam" id="PF00005">
    <property type="entry name" value="ABC_tran"/>
    <property type="match status" value="1"/>
</dbReference>
<feature type="transmembrane region" description="Helical" evidence="7">
    <location>
        <begin position="45"/>
        <end position="68"/>
    </location>
</feature>
<dbReference type="CDD" id="cd03228">
    <property type="entry name" value="ABCC_MRP_Like"/>
    <property type="match status" value="1"/>
</dbReference>
<dbReference type="InterPro" id="IPR039421">
    <property type="entry name" value="Type_1_exporter"/>
</dbReference>
<keyword evidence="11" id="KW-1185">Reference proteome</keyword>
<evidence type="ECO:0000256" key="5">
    <source>
        <dbReference type="ARBA" id="ARBA00022989"/>
    </source>
</evidence>
<evidence type="ECO:0000256" key="6">
    <source>
        <dbReference type="ARBA" id="ARBA00023136"/>
    </source>
</evidence>
<organism evidence="10 11">
    <name type="scientific">Aerococcus urinaeequi</name>
    <dbReference type="NCBI Taxonomy" id="51665"/>
    <lineage>
        <taxon>Bacteria</taxon>
        <taxon>Bacillati</taxon>
        <taxon>Bacillota</taxon>
        <taxon>Bacilli</taxon>
        <taxon>Lactobacillales</taxon>
        <taxon>Aerococcaceae</taxon>
        <taxon>Aerococcus</taxon>
    </lineage>
</organism>
<comment type="caution">
    <text evidence="10">The sequence shown here is derived from an EMBL/GenBank/DDBJ whole genome shotgun (WGS) entry which is preliminary data.</text>
</comment>
<evidence type="ECO:0000313" key="11">
    <source>
        <dbReference type="Proteomes" id="UP000540056"/>
    </source>
</evidence>
<sequence>MKKYFKLYWKENTLLIFIILLGAVAQIVASVLNANVLNALIAFDWRTMIVSIIWVTLLQIAYIVTLLMKIPYQAKVTQLMVTAIRKDITQSIEKLSYQAFHDKHSSSFASWLTNDINTIEENGFAGIYEIITLTITGIGAIIALLYFHWSILLFSLISAIFTLWLPQLVTKRVQEATLEVTHEEEKFMQIVTDTLQGFDTLFSYNLLSRITRRIEEGSKKVAQSTVNQHTQVTYSAILGASGNLIGQIGVWVLSAVLAFRQVISIGSISATEGLSFQIFNSVGNITNYWTQVRMVYPIFEKFASIEQVDQPIYDKFVVDETGIDLKNLSYAYDNQFVFEELDYHFNFGHKYAIIGPSGSGKTTLLNILNGKLTNYTGSARLMGNELKAVDGFDIRQEVMYLDQTPYIFEGTIRDNVSLNNDFSDETIWAALKKAGLEATVQDLNGQLDGNIGESGRLLSGGQKQRLALARGLAHGKSIILLDEGTSSLDQETALKIEKDLMKDPSLTVIMITHHLHSEIEASLDGILHLGT</sequence>
<dbReference type="PROSITE" id="PS50929">
    <property type="entry name" value="ABC_TM1F"/>
    <property type="match status" value="1"/>
</dbReference>
<dbReference type="InterPro" id="IPR011527">
    <property type="entry name" value="ABC1_TM_dom"/>
</dbReference>
<dbReference type="InterPro" id="IPR036640">
    <property type="entry name" value="ABC1_TM_sf"/>
</dbReference>
<keyword evidence="4 10" id="KW-0067">ATP-binding</keyword>
<keyword evidence="5 7" id="KW-1133">Transmembrane helix</keyword>
<accession>A0ABR5ZYS5</accession>
<proteinExistence type="predicted"/>
<dbReference type="GO" id="GO:0005524">
    <property type="term" value="F:ATP binding"/>
    <property type="evidence" value="ECO:0007669"/>
    <property type="project" value="UniProtKB-KW"/>
</dbReference>
<dbReference type="SUPFAM" id="SSF52540">
    <property type="entry name" value="P-loop containing nucleoside triphosphate hydrolases"/>
    <property type="match status" value="1"/>
</dbReference>
<evidence type="ECO:0000256" key="4">
    <source>
        <dbReference type="ARBA" id="ARBA00022840"/>
    </source>
</evidence>
<evidence type="ECO:0000256" key="1">
    <source>
        <dbReference type="ARBA" id="ARBA00004651"/>
    </source>
</evidence>
<evidence type="ECO:0000313" key="10">
    <source>
        <dbReference type="EMBL" id="MBA5746892.1"/>
    </source>
</evidence>
<dbReference type="InterPro" id="IPR003439">
    <property type="entry name" value="ABC_transporter-like_ATP-bd"/>
</dbReference>
<feature type="domain" description="ABC transmembrane type-1" evidence="9">
    <location>
        <begin position="14"/>
        <end position="294"/>
    </location>
</feature>
<dbReference type="InterPro" id="IPR003593">
    <property type="entry name" value="AAA+_ATPase"/>
</dbReference>
<dbReference type="PROSITE" id="PS00211">
    <property type="entry name" value="ABC_TRANSPORTER_1"/>
    <property type="match status" value="1"/>
</dbReference>
<evidence type="ECO:0000259" key="9">
    <source>
        <dbReference type="PROSITE" id="PS50929"/>
    </source>
</evidence>
<feature type="transmembrane region" description="Helical" evidence="7">
    <location>
        <begin position="138"/>
        <end position="165"/>
    </location>
</feature>
<dbReference type="Gene3D" id="1.20.1560.10">
    <property type="entry name" value="ABC transporter type 1, transmembrane domain"/>
    <property type="match status" value="1"/>
</dbReference>
<gene>
    <name evidence="10" type="ORF">H3232_06780</name>
</gene>
<dbReference type="RefSeq" id="WP_182023483.1">
    <property type="nucleotide sequence ID" value="NZ_JACGAM010000011.1"/>
</dbReference>
<comment type="subcellular location">
    <subcellularLocation>
        <location evidence="1">Cell membrane</location>
        <topology evidence="1">Multi-pass membrane protein</topology>
    </subcellularLocation>
</comment>
<dbReference type="SMART" id="SM00382">
    <property type="entry name" value="AAA"/>
    <property type="match status" value="1"/>
</dbReference>
<dbReference type="SUPFAM" id="SSF90123">
    <property type="entry name" value="ABC transporter transmembrane region"/>
    <property type="match status" value="1"/>
</dbReference>
<dbReference type="Gene3D" id="3.40.50.300">
    <property type="entry name" value="P-loop containing nucleotide triphosphate hydrolases"/>
    <property type="match status" value="1"/>
</dbReference>
<dbReference type="Pfam" id="PF00664">
    <property type="entry name" value="ABC_membrane"/>
    <property type="match status" value="1"/>
</dbReference>
<keyword evidence="2 7" id="KW-0812">Transmembrane</keyword>
<keyword evidence="3" id="KW-0547">Nucleotide-binding</keyword>
<dbReference type="InterPro" id="IPR027417">
    <property type="entry name" value="P-loop_NTPase"/>
</dbReference>
<dbReference type="PROSITE" id="PS50893">
    <property type="entry name" value="ABC_TRANSPORTER_2"/>
    <property type="match status" value="1"/>
</dbReference>